<dbReference type="InParanoid" id="A0A1B6QIX7"/>
<evidence type="ECO:0000313" key="3">
    <source>
        <dbReference type="Proteomes" id="UP000000768"/>
    </source>
</evidence>
<dbReference type="EMBL" id="CM000760">
    <property type="protein sequence ID" value="KXG37860.1"/>
    <property type="molecule type" value="Genomic_DNA"/>
</dbReference>
<proteinExistence type="predicted"/>
<dbReference type="AlphaFoldDB" id="A0A1B6QIX7"/>
<reference evidence="2 3" key="1">
    <citation type="journal article" date="2009" name="Nature">
        <title>The Sorghum bicolor genome and the diversification of grasses.</title>
        <authorList>
            <person name="Paterson A.H."/>
            <person name="Bowers J.E."/>
            <person name="Bruggmann R."/>
            <person name="Dubchak I."/>
            <person name="Grimwood J."/>
            <person name="Gundlach H."/>
            <person name="Haberer G."/>
            <person name="Hellsten U."/>
            <person name="Mitros T."/>
            <person name="Poliakov A."/>
            <person name="Schmutz J."/>
            <person name="Spannagl M."/>
            <person name="Tang H."/>
            <person name="Wang X."/>
            <person name="Wicker T."/>
            <person name="Bharti A.K."/>
            <person name="Chapman J."/>
            <person name="Feltus F.A."/>
            <person name="Gowik U."/>
            <person name="Grigoriev I.V."/>
            <person name="Lyons E."/>
            <person name="Maher C.A."/>
            <person name="Martis M."/>
            <person name="Narechania A."/>
            <person name="Otillar R.P."/>
            <person name="Penning B.W."/>
            <person name="Salamov A.A."/>
            <person name="Wang Y."/>
            <person name="Zhang L."/>
            <person name="Carpita N.C."/>
            <person name="Freeling M."/>
            <person name="Gingle A.R."/>
            <person name="Hash C.T."/>
            <person name="Keller B."/>
            <person name="Klein P."/>
            <person name="Kresovich S."/>
            <person name="McCann M.C."/>
            <person name="Ming R."/>
            <person name="Peterson D.G."/>
            <person name="Mehboob-ur-Rahman"/>
            <person name="Ware D."/>
            <person name="Westhoff P."/>
            <person name="Mayer K.F."/>
            <person name="Messing J."/>
            <person name="Rokhsar D.S."/>
        </authorList>
    </citation>
    <scope>NUCLEOTIDE SEQUENCE [LARGE SCALE GENOMIC DNA]</scope>
    <source>
        <strain evidence="3">cv. BTx623</strain>
    </source>
</reference>
<evidence type="ECO:0000256" key="1">
    <source>
        <dbReference type="SAM" id="MobiDB-lite"/>
    </source>
</evidence>
<accession>A0A1B6QIX7</accession>
<organism evidence="2 3">
    <name type="scientific">Sorghum bicolor</name>
    <name type="common">Sorghum</name>
    <name type="synonym">Sorghum vulgare</name>
    <dbReference type="NCBI Taxonomy" id="4558"/>
    <lineage>
        <taxon>Eukaryota</taxon>
        <taxon>Viridiplantae</taxon>
        <taxon>Streptophyta</taxon>
        <taxon>Embryophyta</taxon>
        <taxon>Tracheophyta</taxon>
        <taxon>Spermatophyta</taxon>
        <taxon>Magnoliopsida</taxon>
        <taxon>Liliopsida</taxon>
        <taxon>Poales</taxon>
        <taxon>Poaceae</taxon>
        <taxon>PACMAD clade</taxon>
        <taxon>Panicoideae</taxon>
        <taxon>Andropogonodae</taxon>
        <taxon>Andropogoneae</taxon>
        <taxon>Sorghinae</taxon>
        <taxon>Sorghum</taxon>
    </lineage>
</organism>
<feature type="region of interest" description="Disordered" evidence="1">
    <location>
        <begin position="1"/>
        <end position="95"/>
    </location>
</feature>
<feature type="compositionally biased region" description="Basic and acidic residues" evidence="1">
    <location>
        <begin position="51"/>
        <end position="67"/>
    </location>
</feature>
<name>A0A1B6QIX7_SORBI</name>
<evidence type="ECO:0000313" key="2">
    <source>
        <dbReference type="EMBL" id="KXG37860.1"/>
    </source>
</evidence>
<dbReference type="Proteomes" id="UP000000768">
    <property type="component" value="Chromosome 1"/>
</dbReference>
<gene>
    <name evidence="2" type="ORF">SORBI_3001G139500</name>
</gene>
<keyword evidence="3" id="KW-1185">Reference proteome</keyword>
<reference evidence="3" key="2">
    <citation type="journal article" date="2018" name="Plant J.">
        <title>The Sorghum bicolor reference genome: improved assembly, gene annotations, a transcriptome atlas, and signatures of genome organization.</title>
        <authorList>
            <person name="McCormick R.F."/>
            <person name="Truong S.K."/>
            <person name="Sreedasyam A."/>
            <person name="Jenkins J."/>
            <person name="Shu S."/>
            <person name="Sims D."/>
            <person name="Kennedy M."/>
            <person name="Amirebrahimi M."/>
            <person name="Weers B.D."/>
            <person name="McKinley B."/>
            <person name="Mattison A."/>
            <person name="Morishige D.T."/>
            <person name="Grimwood J."/>
            <person name="Schmutz J."/>
            <person name="Mullet J.E."/>
        </authorList>
    </citation>
    <scope>NUCLEOTIDE SEQUENCE [LARGE SCALE GENOMIC DNA]</scope>
    <source>
        <strain evidence="3">cv. BTx623</strain>
    </source>
</reference>
<sequence length="192" mass="20951">MHALTPAVRPERGSLGCPSTASPVVLFRPGQASPRHASTARADNETTTGGRNERRAGAAEQRRRRDPGPGSCSVPTAYDRAGSPELQRHARCEDSTGRHLNPCPVVSVSSRLKTFLCPYLLDDGLLSSTIMCSVYLSSVSFFFFLAPSSGEKEGTSKGHVEKRDEWKEIVVVAQVWSGVSNLWKQTVRVFSF</sequence>
<feature type="compositionally biased region" description="Basic and acidic residues" evidence="1">
    <location>
        <begin position="86"/>
        <end position="95"/>
    </location>
</feature>
<dbReference type="Gramene" id="KXG37860">
    <property type="protein sequence ID" value="KXG37860"/>
    <property type="gene ID" value="SORBI_3001G139500"/>
</dbReference>
<protein>
    <submittedName>
        <fullName evidence="2">Uncharacterized protein</fullName>
    </submittedName>
</protein>